<reference evidence="2" key="1">
    <citation type="journal article" date="2020" name="Nature">
        <title>Giant virus diversity and host interactions through global metagenomics.</title>
        <authorList>
            <person name="Schulz F."/>
            <person name="Roux S."/>
            <person name="Paez-Espino D."/>
            <person name="Jungbluth S."/>
            <person name="Walsh D.A."/>
            <person name="Denef V.J."/>
            <person name="McMahon K.D."/>
            <person name="Konstantinidis K.T."/>
            <person name="Eloe-Fadrosh E.A."/>
            <person name="Kyrpides N.C."/>
            <person name="Woyke T."/>
        </authorList>
    </citation>
    <scope>NUCLEOTIDE SEQUENCE</scope>
    <source>
        <strain evidence="2">GVMAG-M-3300023184-178</strain>
    </source>
</reference>
<evidence type="ECO:0000256" key="1">
    <source>
        <dbReference type="SAM" id="Phobius"/>
    </source>
</evidence>
<keyword evidence="1" id="KW-0812">Transmembrane</keyword>
<feature type="transmembrane region" description="Helical" evidence="1">
    <location>
        <begin position="69"/>
        <end position="90"/>
    </location>
</feature>
<dbReference type="AlphaFoldDB" id="A0A6C0HXG8"/>
<dbReference type="EMBL" id="MN740028">
    <property type="protein sequence ID" value="QHT84907.1"/>
    <property type="molecule type" value="Genomic_DNA"/>
</dbReference>
<protein>
    <submittedName>
        <fullName evidence="2">Uncharacterized protein</fullName>
    </submittedName>
</protein>
<evidence type="ECO:0000313" key="2">
    <source>
        <dbReference type="EMBL" id="QHT84907.1"/>
    </source>
</evidence>
<name>A0A6C0HXG8_9ZZZZ</name>
<sequence>MTNNIFNNEIITNRVLLHINNNFVQKRIFLQALDSAILIVGAFFFYKIVGEYKTDIYKLFPVGNKNFQYIYVFLHFLFVFILDLILRYVYAYSFYTPI</sequence>
<feature type="transmembrane region" description="Helical" evidence="1">
    <location>
        <begin position="28"/>
        <end position="49"/>
    </location>
</feature>
<keyword evidence="1" id="KW-1133">Transmembrane helix</keyword>
<proteinExistence type="predicted"/>
<keyword evidence="1" id="KW-0472">Membrane</keyword>
<accession>A0A6C0HXG8</accession>
<organism evidence="2">
    <name type="scientific">viral metagenome</name>
    <dbReference type="NCBI Taxonomy" id="1070528"/>
    <lineage>
        <taxon>unclassified sequences</taxon>
        <taxon>metagenomes</taxon>
        <taxon>organismal metagenomes</taxon>
    </lineage>
</organism>